<dbReference type="InterPro" id="IPR023050">
    <property type="entry name" value="PyrR"/>
</dbReference>
<evidence type="ECO:0000313" key="7">
    <source>
        <dbReference type="Proteomes" id="UP000226079"/>
    </source>
</evidence>
<comment type="function">
    <text evidence="4">Regulates the transcription of the pyrimidine nucleotide (pyr) operon in response to exogenous pyrimidines.</text>
</comment>
<dbReference type="RefSeq" id="WP_098459616.1">
    <property type="nucleotide sequence ID" value="NZ_PDJC01000001.1"/>
</dbReference>
<gene>
    <name evidence="4" type="primary">pyrR</name>
    <name evidence="6" type="ORF">ATK74_0566</name>
</gene>
<evidence type="ECO:0000256" key="2">
    <source>
        <dbReference type="ARBA" id="ARBA00023015"/>
    </source>
</evidence>
<keyword evidence="4 6" id="KW-0328">Glycosyltransferase</keyword>
<proteinExistence type="inferred from homology"/>
<protein>
    <recommendedName>
        <fullName evidence="4">Bifunctional protein PyrR</fullName>
    </recommendedName>
    <domain>
        <recommendedName>
            <fullName evidence="4">Pyrimidine operon regulatory protein</fullName>
        </recommendedName>
    </domain>
    <domain>
        <recommendedName>
            <fullName evidence="4">Uracil phosphoribosyltransferase</fullName>
            <shortName evidence="4">UPRTase</shortName>
            <ecNumber evidence="4">2.4.2.9</ecNumber>
        </recommendedName>
    </domain>
</protein>
<reference evidence="6 7" key="1">
    <citation type="submission" date="2017-10" db="EMBL/GenBank/DDBJ databases">
        <title>Sequencing the genomes of 1000 actinobacteria strains.</title>
        <authorList>
            <person name="Klenk H.-P."/>
        </authorList>
    </citation>
    <scope>NUCLEOTIDE SEQUENCE [LARGE SCALE GENOMIC DNA]</scope>
    <source>
        <strain evidence="6 7">DSM 15597</strain>
    </source>
</reference>
<keyword evidence="3 4" id="KW-0804">Transcription</keyword>
<feature type="domain" description="Phosphoribosyltransferase" evidence="5">
    <location>
        <begin position="21"/>
        <end position="172"/>
    </location>
</feature>
<dbReference type="SUPFAM" id="SSF53271">
    <property type="entry name" value="PRTase-like"/>
    <property type="match status" value="1"/>
</dbReference>
<dbReference type="InterPro" id="IPR029057">
    <property type="entry name" value="PRTase-like"/>
</dbReference>
<dbReference type="CDD" id="cd06223">
    <property type="entry name" value="PRTases_typeI"/>
    <property type="match status" value="1"/>
</dbReference>
<accession>A0A2A9CPB7</accession>
<dbReference type="Pfam" id="PF00156">
    <property type="entry name" value="Pribosyltran"/>
    <property type="match status" value="1"/>
</dbReference>
<evidence type="ECO:0000256" key="3">
    <source>
        <dbReference type="ARBA" id="ARBA00023163"/>
    </source>
</evidence>
<keyword evidence="2 4" id="KW-0805">Transcription regulation</keyword>
<evidence type="ECO:0000256" key="1">
    <source>
        <dbReference type="ARBA" id="ARBA00005565"/>
    </source>
</evidence>
<feature type="short sequence motif" description="PRPP-binding" evidence="4">
    <location>
        <begin position="108"/>
        <end position="120"/>
    </location>
</feature>
<keyword evidence="4 6" id="KW-0808">Transferase</keyword>
<evidence type="ECO:0000259" key="5">
    <source>
        <dbReference type="Pfam" id="PF00156"/>
    </source>
</evidence>
<dbReference type="EMBL" id="PDJC01000001">
    <property type="protein sequence ID" value="PFG16041.1"/>
    <property type="molecule type" value="Genomic_DNA"/>
</dbReference>
<dbReference type="NCBIfam" id="NF003547">
    <property type="entry name" value="PRK05205.1-3"/>
    <property type="match status" value="1"/>
</dbReference>
<dbReference type="HAMAP" id="MF_01219">
    <property type="entry name" value="PyrR"/>
    <property type="match status" value="1"/>
</dbReference>
<dbReference type="InterPro" id="IPR000836">
    <property type="entry name" value="PRTase_dom"/>
</dbReference>
<sequence>MADPATDTPTPQFSRVVADESEVARALTRMAHELLEANHGAENLVLLGIPTRGVPLAKRLAALIESVEGRPVRQGELDITMYRDDLRANPTRNPGRTAIPGSIDDSVVVLVDDVLYSGRTIGAAFDALRDLGRPRAVRLAVLVDRGHRELPIAADTVGRTIQAADDERVAVQLAELDGTDAITITRTGKES</sequence>
<dbReference type="AlphaFoldDB" id="A0A2A9CPB7"/>
<organism evidence="6 7">
    <name type="scientific">Propionicimonas paludicola</name>
    <dbReference type="NCBI Taxonomy" id="185243"/>
    <lineage>
        <taxon>Bacteria</taxon>
        <taxon>Bacillati</taxon>
        <taxon>Actinomycetota</taxon>
        <taxon>Actinomycetes</taxon>
        <taxon>Propionibacteriales</taxon>
        <taxon>Nocardioidaceae</taxon>
        <taxon>Propionicimonas</taxon>
    </lineage>
</organism>
<comment type="catalytic activity">
    <reaction evidence="4">
        <text>UMP + diphosphate = 5-phospho-alpha-D-ribose 1-diphosphate + uracil</text>
        <dbReference type="Rhea" id="RHEA:13017"/>
        <dbReference type="ChEBI" id="CHEBI:17568"/>
        <dbReference type="ChEBI" id="CHEBI:33019"/>
        <dbReference type="ChEBI" id="CHEBI:57865"/>
        <dbReference type="ChEBI" id="CHEBI:58017"/>
        <dbReference type="EC" id="2.4.2.9"/>
    </reaction>
</comment>
<dbReference type="GO" id="GO:0006355">
    <property type="term" value="P:regulation of DNA-templated transcription"/>
    <property type="evidence" value="ECO:0007669"/>
    <property type="project" value="UniProtKB-UniRule"/>
</dbReference>
<evidence type="ECO:0000313" key="6">
    <source>
        <dbReference type="EMBL" id="PFG16041.1"/>
    </source>
</evidence>
<comment type="function">
    <text evidence="4">Also displays a weak uracil phosphoribosyltransferase activity which is not physiologically significant.</text>
</comment>
<dbReference type="PANTHER" id="PTHR11608:SF0">
    <property type="entry name" value="BIFUNCTIONAL PROTEIN PYRR"/>
    <property type="match status" value="1"/>
</dbReference>
<dbReference type="EC" id="2.4.2.9" evidence="4"/>
<keyword evidence="7" id="KW-1185">Reference proteome</keyword>
<dbReference type="Proteomes" id="UP000226079">
    <property type="component" value="Unassembled WGS sequence"/>
</dbReference>
<dbReference type="OrthoDB" id="9802227at2"/>
<dbReference type="InterPro" id="IPR050137">
    <property type="entry name" value="PyrR_bifunctional"/>
</dbReference>
<dbReference type="PANTHER" id="PTHR11608">
    <property type="entry name" value="BIFUNCTIONAL PROTEIN PYRR"/>
    <property type="match status" value="1"/>
</dbReference>
<dbReference type="GO" id="GO:0004845">
    <property type="term" value="F:uracil phosphoribosyltransferase activity"/>
    <property type="evidence" value="ECO:0007669"/>
    <property type="project" value="UniProtKB-UniRule"/>
</dbReference>
<name>A0A2A9CPB7_9ACTN</name>
<dbReference type="FunFam" id="3.40.50.2020:FF:000020">
    <property type="entry name" value="Bifunctional protein PyrR"/>
    <property type="match status" value="1"/>
</dbReference>
<comment type="similarity">
    <text evidence="1 4">Belongs to the purine/pyrimidine phosphoribosyltransferase family. PyrR subfamily.</text>
</comment>
<evidence type="ECO:0000256" key="4">
    <source>
        <dbReference type="HAMAP-Rule" id="MF_01219"/>
    </source>
</evidence>
<comment type="caution">
    <text evidence="6">The sequence shown here is derived from an EMBL/GenBank/DDBJ whole genome shotgun (WGS) entry which is preliminary data.</text>
</comment>
<dbReference type="Gene3D" id="3.40.50.2020">
    <property type="match status" value="1"/>
</dbReference>
<dbReference type="NCBIfam" id="NF003549">
    <property type="entry name" value="PRK05205.1-5"/>
    <property type="match status" value="1"/>
</dbReference>